<protein>
    <submittedName>
        <fullName evidence="2">Mitochondrial protein</fullName>
    </submittedName>
</protein>
<dbReference type="Pfam" id="PF00078">
    <property type="entry name" value="RVT_1"/>
    <property type="match status" value="1"/>
</dbReference>
<accession>A0AAW2TW42</accession>
<feature type="domain" description="Reverse transcriptase" evidence="1">
    <location>
        <begin position="456"/>
        <end position="738"/>
    </location>
</feature>
<dbReference type="SUPFAM" id="SSF56219">
    <property type="entry name" value="DNase I-like"/>
    <property type="match status" value="1"/>
</dbReference>
<dbReference type="InterPro" id="IPR000477">
    <property type="entry name" value="RT_dom"/>
</dbReference>
<dbReference type="SUPFAM" id="SSF56672">
    <property type="entry name" value="DNA/RNA polymerases"/>
    <property type="match status" value="1"/>
</dbReference>
<proteinExistence type="predicted"/>
<organism evidence="2">
    <name type="scientific">Sesamum radiatum</name>
    <name type="common">Black benniseed</name>
    <dbReference type="NCBI Taxonomy" id="300843"/>
    <lineage>
        <taxon>Eukaryota</taxon>
        <taxon>Viridiplantae</taxon>
        <taxon>Streptophyta</taxon>
        <taxon>Embryophyta</taxon>
        <taxon>Tracheophyta</taxon>
        <taxon>Spermatophyta</taxon>
        <taxon>Magnoliopsida</taxon>
        <taxon>eudicotyledons</taxon>
        <taxon>Gunneridae</taxon>
        <taxon>Pentapetalae</taxon>
        <taxon>asterids</taxon>
        <taxon>lamiids</taxon>
        <taxon>Lamiales</taxon>
        <taxon>Pedaliaceae</taxon>
        <taxon>Sesamum</taxon>
    </lineage>
</organism>
<dbReference type="Pfam" id="PF03372">
    <property type="entry name" value="Exo_endo_phos"/>
    <property type="match status" value="1"/>
</dbReference>
<dbReference type="InterPro" id="IPR043502">
    <property type="entry name" value="DNA/RNA_pol_sf"/>
</dbReference>
<dbReference type="EMBL" id="JACGWJ010000007">
    <property type="protein sequence ID" value="KAL0408809.1"/>
    <property type="molecule type" value="Genomic_DNA"/>
</dbReference>
<evidence type="ECO:0000259" key="1">
    <source>
        <dbReference type="PROSITE" id="PS50878"/>
    </source>
</evidence>
<dbReference type="InterPro" id="IPR036691">
    <property type="entry name" value="Endo/exonu/phosph_ase_sf"/>
</dbReference>
<dbReference type="CDD" id="cd01650">
    <property type="entry name" value="RT_nLTR_like"/>
    <property type="match status" value="1"/>
</dbReference>
<evidence type="ECO:0000313" key="2">
    <source>
        <dbReference type="EMBL" id="KAL0408809.1"/>
    </source>
</evidence>
<dbReference type="InterPro" id="IPR005135">
    <property type="entry name" value="Endo/exonuclease/phosphatase"/>
</dbReference>
<reference evidence="2" key="2">
    <citation type="journal article" date="2024" name="Plant">
        <title>Genomic evolution and insights into agronomic trait innovations of Sesamum species.</title>
        <authorList>
            <person name="Miao H."/>
            <person name="Wang L."/>
            <person name="Qu L."/>
            <person name="Liu H."/>
            <person name="Sun Y."/>
            <person name="Le M."/>
            <person name="Wang Q."/>
            <person name="Wei S."/>
            <person name="Zheng Y."/>
            <person name="Lin W."/>
            <person name="Duan Y."/>
            <person name="Cao H."/>
            <person name="Xiong S."/>
            <person name="Wang X."/>
            <person name="Wei L."/>
            <person name="Li C."/>
            <person name="Ma Q."/>
            <person name="Ju M."/>
            <person name="Zhao R."/>
            <person name="Li G."/>
            <person name="Mu C."/>
            <person name="Tian Q."/>
            <person name="Mei H."/>
            <person name="Zhang T."/>
            <person name="Gao T."/>
            <person name="Zhang H."/>
        </authorList>
    </citation>
    <scope>NUCLEOTIDE SEQUENCE</scope>
    <source>
        <strain evidence="2">G02</strain>
    </source>
</reference>
<name>A0AAW2TW42_SESRA</name>
<dbReference type="PANTHER" id="PTHR33116:SF86">
    <property type="entry name" value="REVERSE TRANSCRIPTASE DOMAIN-CONTAINING PROTEIN"/>
    <property type="match status" value="1"/>
</dbReference>
<comment type="caution">
    <text evidence="2">The sequence shown here is derived from an EMBL/GenBank/DDBJ whole genome shotgun (WGS) entry which is preliminary data.</text>
</comment>
<dbReference type="AlphaFoldDB" id="A0AAW2TW42"/>
<dbReference type="GO" id="GO:0003824">
    <property type="term" value="F:catalytic activity"/>
    <property type="evidence" value="ECO:0007669"/>
    <property type="project" value="InterPro"/>
</dbReference>
<dbReference type="PROSITE" id="PS50878">
    <property type="entry name" value="RT_POL"/>
    <property type="match status" value="1"/>
</dbReference>
<reference evidence="2" key="1">
    <citation type="submission" date="2020-06" db="EMBL/GenBank/DDBJ databases">
        <authorList>
            <person name="Li T."/>
            <person name="Hu X."/>
            <person name="Zhang T."/>
            <person name="Song X."/>
            <person name="Zhang H."/>
            <person name="Dai N."/>
            <person name="Sheng W."/>
            <person name="Hou X."/>
            <person name="Wei L."/>
        </authorList>
    </citation>
    <scope>NUCLEOTIDE SEQUENCE</scope>
    <source>
        <strain evidence="2">G02</strain>
        <tissue evidence="2">Leaf</tissue>
    </source>
</reference>
<gene>
    <name evidence="2" type="ORF">Sradi_1815300</name>
</gene>
<sequence>MSLLVWNCRGLGGSWTVQTLGSLIRVNNPSLVFLTETKCTSRRIENLKRQLDMNGFSVPARGMSGGLAVLWLKSANVQLQTYSQNHIDLSVQLEGSPSCWRFTGLYGEPEASRRDLTWQLLARLHSQSQRAWLCAGDFNEILDQSEKLGGPPRPNWQIRNFRNALSERLDRACANFDWSRIFPEASVSHLHVNCSDHKALLIQLADRPVTSHRMVRPWRFEAAWLQSEQCEKVIADSWVVGSGSGCINGVAPQISFCQSNLTKWSKTVFQADKRRVEFLEAKLERLMAGRITSETRLEISQIRTEIESIAAHSETVWRQRSKEVWLREGDRNTSFFHRRASRRFQTNLIRRIRNLDGDWVESEEGIKQCILSHFQRVYASSRPQRDAIAQGTEHLQTVVDASMADALTQPYTAAEVTTALFQMAPLKSPGPDGMSPIFFQKFWHIVRSDVIACVLNLLNACIMPMGLNSTHITLIPKCKHPEFLTQFRPISLCNVVYRVASKTIANRLKVFLDRIISPVQSAFVPGRLISDNILLAFELNHFLNTRSKGRQGWMALKLDVSKAYDKVEWSFLEQVLSKLGFPSPFIRLIMLCVSSVSYSFLLGGKQFGSIIPERGLRQGDPLSPYLFLLCTECFSSLLQHAERMGRLRGVSICRGAPSISHLLFADDTLIFCRASLECSQVIRDVLEVYRLASGQEINFSKSSVVFSRHLEESLCLQIMAGFSIRRENKMELYLGLPSRAARSKRELFAIIRDRVWQKITGWNEKLLSQAGKEVLIKSVIQAVPTYAMGCFRLPITLLKEIHSMVANFWWSNRGQKKIHWVSWNRLCESSGSRIRVWFDPWLPRPRSFRPITPAPVSLLNLCVSDLVDSNSGDWNVRLVNELFWPQDSDVILGIPLSRLGDSDLLVWHYSRNGMFSVRSAYHLACSLEDRPGMGLSTINSNFIFGKFSSVLEWMQSVSSLLAAKDFGLFLCLCWAIWWCRNQKLMEGRCLDPPQVSYFASHYLESFLLQVSASVPFGGSPPSSQWRAPPPNSVKVNFDGATFDDGKEMGVGWLLGMRVVFVWLGCLGEWLDLGMVRWPRLWLRGKRCNWRSGKAGGR</sequence>
<dbReference type="PANTHER" id="PTHR33116">
    <property type="entry name" value="REVERSE TRANSCRIPTASE ZINC-BINDING DOMAIN-CONTAINING PROTEIN-RELATED-RELATED"/>
    <property type="match status" value="1"/>
</dbReference>
<dbReference type="Gene3D" id="3.60.10.10">
    <property type="entry name" value="Endonuclease/exonuclease/phosphatase"/>
    <property type="match status" value="1"/>
</dbReference>